<comment type="caution">
    <text evidence="1">The sequence shown here is derived from an EMBL/GenBank/DDBJ whole genome shotgun (WGS) entry which is preliminary data.</text>
</comment>
<dbReference type="InterPro" id="IPR027417">
    <property type="entry name" value="P-loop_NTPase"/>
</dbReference>
<evidence type="ECO:0000313" key="2">
    <source>
        <dbReference type="Proteomes" id="UP001168821"/>
    </source>
</evidence>
<gene>
    <name evidence="1" type="ORF">Zmor_025198</name>
</gene>
<dbReference type="Gene3D" id="3.40.50.300">
    <property type="entry name" value="P-loop containing nucleotide triphosphate hydrolases"/>
    <property type="match status" value="1"/>
</dbReference>
<proteinExistence type="predicted"/>
<dbReference type="SUPFAM" id="SSF52540">
    <property type="entry name" value="P-loop containing nucleoside triphosphate hydrolases"/>
    <property type="match status" value="1"/>
</dbReference>
<sequence length="1153" mass="133022">MYEETLEPYIVRPGTKNFGEKYEVVFTTYAALRLSLNTAVKNFQITSNENSWGDFDDSVFEIEYTNSKKIVAVQLKHVRQNVTYEKLTSTKGDYSLDKYYKSYKEIGADKKNSYFVLYKTGGCNKSVENFRWKKHQLQQTSTILEFLPGVECFQFRCDDSSKKSEFLSKFYVYTNQKNCSQMENEVRSLVTREFGSSVEVEEVFTFVEKWKKGLLGGHFKLTRNDFVTEVCEVLLAPHVVKPTFKKENLRFVDLWNEIIDCFSVTFVDDDDNTASTIWQTIFQALGVDNWDENNWGTPGLVLEPNPVVPKRYLLNKLTNKNISPKNLYLAFWKSGQVPLFLHYDNNSNLSKIVDILQSTTTRKYFVVATPQENVTRFTRLSKFTKLDDLSVLESDFLETVLSTLCIDIQSRFNLSLDEMISSDCQISHHVTPTLLLEIMQNRSVGVIPAHLPPIYIKRRISAFHVDVKLLKYIRDEIIVIQCDLNTHFDYILTEFSSRVVEFIGPDTILHKKNICVSSYDVPINNIKKFLVQANHPKYHIFLMTQKFGSPILKWIQSSSVDLLKEFVSEAGNVDDEDDLFSNASNPIYVISSPPGMGKSTLINQMCRTCSQNVWILKVELIEHSSYLRGTPTLDYFRNYYYGGDKLARVCFDFFARRGEVVALFDGFDEVAPRFSDTVMGVVEDFRSMGFTQVITTRPSAAHILERKFQVLPHFICPFDSDDKIKFVHEYQTSVGENFRATFNTVLASLLQNFCSKFSDNALQMSMLCETVHSDLSQNRVNFDVDILQLYQKFIDLKFALFERKYLQGCHPTIYDSFTQDIRQLTVWNLEICALIAIFGYKQASYFAKPHNLKFLQELKQGQEKIGLITQVGPGDVPIFLHQTYADYFAATWLVENWKTNKRAKKLLEKLFLVKAHTTIRLFFDRIVAQKVPLFGAVLDQNPDKIGKYGHKDFEFLDDLGRNALHLACSWKLKSDPKFLDLLLQQIDVNCGRDLFNFTPIEWADRTRNLLVIDQILQKGYDFDVSGLKIFANVKWVLLKCIKKKCVTLLKKFADYLNTVEMWLSSSDYDNLLFTAVATNDVEIVKTLLDVSEFRKHIKNQEIHGNAALQLAILLGHETIAKKFVDFDPKTTSYQVAVEEATDDIKQLLKTVNN</sequence>
<dbReference type="AlphaFoldDB" id="A0AA38HRS2"/>
<evidence type="ECO:0008006" key="3">
    <source>
        <dbReference type="Google" id="ProtNLM"/>
    </source>
</evidence>
<dbReference type="Gene3D" id="1.25.40.20">
    <property type="entry name" value="Ankyrin repeat-containing domain"/>
    <property type="match status" value="1"/>
</dbReference>
<organism evidence="1 2">
    <name type="scientific">Zophobas morio</name>
    <dbReference type="NCBI Taxonomy" id="2755281"/>
    <lineage>
        <taxon>Eukaryota</taxon>
        <taxon>Metazoa</taxon>
        <taxon>Ecdysozoa</taxon>
        <taxon>Arthropoda</taxon>
        <taxon>Hexapoda</taxon>
        <taxon>Insecta</taxon>
        <taxon>Pterygota</taxon>
        <taxon>Neoptera</taxon>
        <taxon>Endopterygota</taxon>
        <taxon>Coleoptera</taxon>
        <taxon>Polyphaga</taxon>
        <taxon>Cucujiformia</taxon>
        <taxon>Tenebrionidae</taxon>
        <taxon>Zophobas</taxon>
    </lineage>
</organism>
<protein>
    <recommendedName>
        <fullName evidence="3">NACHT domain-containing protein</fullName>
    </recommendedName>
</protein>
<name>A0AA38HRS2_9CUCU</name>
<evidence type="ECO:0000313" key="1">
    <source>
        <dbReference type="EMBL" id="KAJ3642406.1"/>
    </source>
</evidence>
<reference evidence="1" key="1">
    <citation type="journal article" date="2023" name="G3 (Bethesda)">
        <title>Whole genome assemblies of Zophobas morio and Tenebrio molitor.</title>
        <authorList>
            <person name="Kaur S."/>
            <person name="Stinson S.A."/>
            <person name="diCenzo G.C."/>
        </authorList>
    </citation>
    <scope>NUCLEOTIDE SEQUENCE</scope>
    <source>
        <strain evidence="1">QUZm001</strain>
    </source>
</reference>
<accession>A0AA38HRS2</accession>
<dbReference type="InterPro" id="IPR002110">
    <property type="entry name" value="Ankyrin_rpt"/>
</dbReference>
<dbReference type="SUPFAM" id="SSF48403">
    <property type="entry name" value="Ankyrin repeat"/>
    <property type="match status" value="1"/>
</dbReference>
<dbReference type="SMART" id="SM00248">
    <property type="entry name" value="ANK"/>
    <property type="match status" value="4"/>
</dbReference>
<keyword evidence="2" id="KW-1185">Reference proteome</keyword>
<dbReference type="EMBL" id="JALNTZ010000008">
    <property type="protein sequence ID" value="KAJ3642406.1"/>
    <property type="molecule type" value="Genomic_DNA"/>
</dbReference>
<dbReference type="InterPro" id="IPR036770">
    <property type="entry name" value="Ankyrin_rpt-contain_sf"/>
</dbReference>
<dbReference type="Proteomes" id="UP001168821">
    <property type="component" value="Unassembled WGS sequence"/>
</dbReference>